<dbReference type="PANTHER" id="PTHR12210">
    <property type="entry name" value="DULLARD PROTEIN PHOSPHATASE"/>
    <property type="match status" value="1"/>
</dbReference>
<dbReference type="EMBL" id="JAUTXT010000029">
    <property type="protein sequence ID" value="KAK3672879.1"/>
    <property type="molecule type" value="Genomic_DNA"/>
</dbReference>
<organism evidence="3 4">
    <name type="scientific">Recurvomyces mirabilis</name>
    <dbReference type="NCBI Taxonomy" id="574656"/>
    <lineage>
        <taxon>Eukaryota</taxon>
        <taxon>Fungi</taxon>
        <taxon>Dikarya</taxon>
        <taxon>Ascomycota</taxon>
        <taxon>Pezizomycotina</taxon>
        <taxon>Dothideomycetes</taxon>
        <taxon>Dothideomycetidae</taxon>
        <taxon>Mycosphaerellales</taxon>
        <taxon>Teratosphaeriaceae</taxon>
        <taxon>Recurvomyces</taxon>
    </lineage>
</organism>
<feature type="compositionally biased region" description="Polar residues" evidence="1">
    <location>
        <begin position="335"/>
        <end position="353"/>
    </location>
</feature>
<dbReference type="InterPro" id="IPR004274">
    <property type="entry name" value="FCP1_dom"/>
</dbReference>
<dbReference type="SUPFAM" id="SSF56784">
    <property type="entry name" value="HAD-like"/>
    <property type="match status" value="1"/>
</dbReference>
<reference evidence="3" key="1">
    <citation type="submission" date="2023-07" db="EMBL/GenBank/DDBJ databases">
        <title>Black Yeasts Isolated from many extreme environments.</title>
        <authorList>
            <person name="Coleine C."/>
            <person name="Stajich J.E."/>
            <person name="Selbmann L."/>
        </authorList>
    </citation>
    <scope>NUCLEOTIDE SEQUENCE</scope>
    <source>
        <strain evidence="3">CCFEE 5485</strain>
    </source>
</reference>
<comment type="caution">
    <text evidence="3">The sequence shown here is derived from an EMBL/GenBank/DDBJ whole genome shotgun (WGS) entry which is preliminary data.</text>
</comment>
<feature type="region of interest" description="Disordered" evidence="1">
    <location>
        <begin position="184"/>
        <end position="205"/>
    </location>
</feature>
<gene>
    <name evidence="3" type="ORF">LTR78_007232</name>
</gene>
<evidence type="ECO:0000313" key="4">
    <source>
        <dbReference type="Proteomes" id="UP001274830"/>
    </source>
</evidence>
<feature type="compositionally biased region" description="Basic and acidic residues" evidence="1">
    <location>
        <begin position="324"/>
        <end position="334"/>
    </location>
</feature>
<accession>A0AAE0WJJ5</accession>
<feature type="compositionally biased region" description="Basic and acidic residues" evidence="1">
    <location>
        <begin position="37"/>
        <end position="68"/>
    </location>
</feature>
<feature type="region of interest" description="Disordered" evidence="1">
    <location>
        <begin position="265"/>
        <end position="300"/>
    </location>
</feature>
<name>A0AAE0WJJ5_9PEZI</name>
<sequence>MSTGDGLDGTVTEHTDEMGSVKGNEGRFSGGKKKRDSGRSTRNDVSEKTKEAEVTVGRNRADGERGQTLDDALPVACPIRPVAPTTKSSPRAPSHRQHTRTIPNTCAPTQHSKQPANSTMSSSAPDTLGCMTIPDQQPNGGKKLSPAPAHSHAPNGTKSSSLQEIITNNPISLNVSATVQASTTVETARHQVEAPQADTQDLPGSALSGTMGPAPRTPTVTSSDAHVYTPRDGGASLAHALVGEMTSLSLQGTSKQLPPARVTLNPTYVHPHRRQKRQDEVVFQPRGTTSQRTAPKLQPKALPFHPSIQAECASGLPTTSSSAKTEKLPKEPSKTRPNTTGNGIRQSAQNALQPPQPREKSNVPSRRTTDHSRSKKKSGQATRPAASLVPYTSHEAPHVPAQNFGIFLPIGLPATSDNLSIDRDRELTNGAARYGDFNHVLFNKTYLPKARPSLPPRPIPTVPDSRHPSPTEAYLKQADLPVQPHIGSPRRLLVVLDLNGTVCYRKKSKGGIWSFTPRPGVTEFLDYLLQNHKVLVWSSARPENVAGVCSQLFDEEQLLQLVSVWGRDTLHLSAQEYNEKVQVYKQLSWVWDDSVVAASSIGNDRWAQHNTVLIDDSERKAVSEPHNLIQIEEFEGMTKGTKLDVLEQIVEYLEVLRMTREVSAVIKKRPYVYRTNRVE</sequence>
<dbReference type="PROSITE" id="PS50969">
    <property type="entry name" value="FCP1"/>
    <property type="match status" value="1"/>
</dbReference>
<dbReference type="SMART" id="SM00577">
    <property type="entry name" value="CPDc"/>
    <property type="match status" value="1"/>
</dbReference>
<feature type="domain" description="FCP1 homology" evidence="2">
    <location>
        <begin position="487"/>
        <end position="656"/>
    </location>
</feature>
<proteinExistence type="predicted"/>
<dbReference type="InterPro" id="IPR036412">
    <property type="entry name" value="HAD-like_sf"/>
</dbReference>
<dbReference type="AlphaFoldDB" id="A0AAE0WJJ5"/>
<dbReference type="Pfam" id="PF03031">
    <property type="entry name" value="NIF"/>
    <property type="match status" value="1"/>
</dbReference>
<dbReference type="Gene3D" id="3.40.50.1000">
    <property type="entry name" value="HAD superfamily/HAD-like"/>
    <property type="match status" value="1"/>
</dbReference>
<feature type="region of interest" description="Disordered" evidence="1">
    <location>
        <begin position="1"/>
        <end position="160"/>
    </location>
</feature>
<protein>
    <recommendedName>
        <fullName evidence="2">FCP1 homology domain-containing protein</fullName>
    </recommendedName>
</protein>
<evidence type="ECO:0000256" key="1">
    <source>
        <dbReference type="SAM" id="MobiDB-lite"/>
    </source>
</evidence>
<feature type="compositionally biased region" description="Basic and acidic residues" evidence="1">
    <location>
        <begin position="357"/>
        <end position="372"/>
    </location>
</feature>
<keyword evidence="4" id="KW-1185">Reference proteome</keyword>
<feature type="region of interest" description="Disordered" evidence="1">
    <location>
        <begin position="312"/>
        <end position="386"/>
    </location>
</feature>
<dbReference type="InterPro" id="IPR050365">
    <property type="entry name" value="TIM50"/>
</dbReference>
<dbReference type="InterPro" id="IPR023214">
    <property type="entry name" value="HAD_sf"/>
</dbReference>
<evidence type="ECO:0000313" key="3">
    <source>
        <dbReference type="EMBL" id="KAK3672879.1"/>
    </source>
</evidence>
<evidence type="ECO:0000259" key="2">
    <source>
        <dbReference type="PROSITE" id="PS50969"/>
    </source>
</evidence>
<dbReference type="Proteomes" id="UP001274830">
    <property type="component" value="Unassembled WGS sequence"/>
</dbReference>
<feature type="compositionally biased region" description="Polar residues" evidence="1">
    <location>
        <begin position="100"/>
        <end position="125"/>
    </location>
</feature>